<dbReference type="NCBIfam" id="TIGR01167">
    <property type="entry name" value="LPXTG_anchor"/>
    <property type="match status" value="1"/>
</dbReference>
<dbReference type="Proteomes" id="UP000254924">
    <property type="component" value="Unassembled WGS sequence"/>
</dbReference>
<feature type="compositionally biased region" description="Low complexity" evidence="2">
    <location>
        <begin position="73"/>
        <end position="82"/>
    </location>
</feature>
<dbReference type="GO" id="GO:0043484">
    <property type="term" value="P:regulation of RNA splicing"/>
    <property type="evidence" value="ECO:0007669"/>
    <property type="project" value="InterPro"/>
</dbReference>
<feature type="region of interest" description="Disordered" evidence="2">
    <location>
        <begin position="916"/>
        <end position="1640"/>
    </location>
</feature>
<evidence type="ECO:0000313" key="5">
    <source>
        <dbReference type="EMBL" id="SUN59921.1"/>
    </source>
</evidence>
<keyword evidence="1" id="KW-0732">Signal</keyword>
<organism evidence="5 6">
    <name type="scientific">Streptococcus hyointestinalis</name>
    <dbReference type="NCBI Taxonomy" id="1337"/>
    <lineage>
        <taxon>Bacteria</taxon>
        <taxon>Bacillati</taxon>
        <taxon>Bacillota</taxon>
        <taxon>Bacilli</taxon>
        <taxon>Lactobacillales</taxon>
        <taxon>Streptococcaceae</taxon>
        <taxon>Streptococcus</taxon>
    </lineage>
</organism>
<evidence type="ECO:0000259" key="4">
    <source>
        <dbReference type="Pfam" id="PF07580"/>
    </source>
</evidence>
<accession>A0A380K6Q4</accession>
<name>A0A380K6Q4_9STRE</name>
<feature type="region of interest" description="Disordered" evidence="2">
    <location>
        <begin position="54"/>
        <end position="82"/>
    </location>
</feature>
<feature type="domain" description="YSIRK Gram-positive signal peptide" evidence="3">
    <location>
        <begin position="2"/>
        <end position="26"/>
    </location>
</feature>
<dbReference type="InterPro" id="IPR032922">
    <property type="entry name" value="SON"/>
</dbReference>
<keyword evidence="5" id="KW-0378">Hydrolase</keyword>
<sequence>MEKREQFSIRKTHLGVGSVLIGIFLITGSVYADETTVLSTTNVVEPPVTVVEKDNSSVVTPENEHVATPLPISPSVNSSSEGNSESMIAELVTEVPAIEAPQSDAPVSLTRGEATDAVPVNGNEPAQAPLSDSQELAPELVDNGEERMARLSATSEARTLTTEESALASQITTTYQSQLLETVLPNLQTVQNFNQIGSDKTYGWTSTKFREALSAETQKGTKPAERVPNAQAKMIQEYNANLTKELTVDSLVEQSANQTVQDILSQVIIDQNATTVWNQDKASILKGLYLLGTQYNFGRTDAVSAVDYILTKSQPNLSPLEKLRLIGSYQIADKSAFATLLGKHEELYTKQIAPLTGLATPLEFVTKLAEVNQLIPDEYVTRASEAVIQTSDKVKEKTISGQYIAQKFSDFKILLPLISQGKGAVVGVTTDTVTLGINTPYQNVTHTAGTAQTNIATMVHNLNQMENFNDFVRDASAVASTSTSVNPLLARDSLVMTKDNRRIWATKEENDTVRHLLAPLRYDSPTYNVASMMDGEKQSDSVFVAYNVPLLDGTWRGPSLYSHEMTHANDEKALFGGVYGQHGRRKGQGAEVYARGLFEAKDNTVLANGTLTPSFNLNTTLDIPEAKAGDIKMQFSTPAATVTALEQDGRRIMDLVQWMEAREAKVALETLSASDKLVYYTQVTQTEPHTRPQNASATPMVDQKRVEAGSTNDLFVVPTTAPETIDDLVKGNYVSPGFMVNGLNRTGEIYHNQYDLLPLLSSFYGADYADAGKNTVGDLTFRRNAHELLAYQGYAAMIAYLSDHYSSDQAVYDALKTQFADRETVLDGKLLATPEDTKIARYKELLAQPLKNGFEQQENLFTEEKLKAAIQADVAILKNTAIPEATRLQLANNVRKLKETFYSSVIAQIDNTPAARTDTELSPITRITKAERQKAEEAARLEAERQKAEEAARQEAERQKAEEAARQEAERQKAEEAARQEAERQKAEEAARQEAERQKAEEAARQEAERQKAEETARQEAERQKAEETARQEAERQKAEEAARQEAERQKAEEAARQEAERQKAEEAARQEAERQQAEESARQEAERQQAEESARQEAERQKAEEAARQEAERQKAEEAARQEAERQKAEEAARQEAERQKAEEAARQEAERQKAEEAARQEAERQKAEEAARQEAERQKAEEVARQEAERQKAEEVARQEAERQKAEEAARQEAERQKAEEVERQKAEEAARQEAERQKAEEAARQEAERQKAEEAARQEAERQKAEEAARQEAERQKAEETARQEAERQKAEEAARQEAERQKAEEAARQEAERQKAEEAARQEAERQKAEEAARQEAERQKAEEAARQEAERQKAEEAARQEAERQKAEESARQEAERQKAEESARREAERQKAEEAARQEAERQKAEEAARQEAERQKAEEAARQEAERQKAEEAARQEAERQKAEETARQEAERQKAEEAARQEAERQKAEEAARQKAEEAARQEAERQKAEEAARQEAERQKAEEAARQEAERQKAEEAARQEAERQKAEEAARQEAERQKAEESARQESERQKAEESARQEAERQKAEESARQESDRQRAEESARQEAERQKAEESARQEAERQKAEESARQEADYQKVEGEQERLEIVVSDNPPVSKASMITTQILPQTGDSFMLSKVLAGVSLIVSATLLVLKRYLKHKKS</sequence>
<dbReference type="GO" id="GO:0005576">
    <property type="term" value="C:extracellular region"/>
    <property type="evidence" value="ECO:0007669"/>
    <property type="project" value="InterPro"/>
</dbReference>
<dbReference type="CDD" id="cd06503">
    <property type="entry name" value="ATP-synt_Fo_b"/>
    <property type="match status" value="1"/>
</dbReference>
<dbReference type="InterPro" id="IPR011505">
    <property type="entry name" value="Peptidase_M26_C_dom"/>
</dbReference>
<dbReference type="PANTHER" id="PTHR46528">
    <property type="entry name" value="PROTEIN SON"/>
    <property type="match status" value="1"/>
</dbReference>
<feature type="compositionally biased region" description="Basic and acidic residues" evidence="2">
    <location>
        <begin position="928"/>
        <end position="1635"/>
    </location>
</feature>
<dbReference type="PANTHER" id="PTHR46528:SF1">
    <property type="entry name" value="PROTEIN SON"/>
    <property type="match status" value="1"/>
</dbReference>
<dbReference type="GO" id="GO:0003723">
    <property type="term" value="F:RNA binding"/>
    <property type="evidence" value="ECO:0007669"/>
    <property type="project" value="InterPro"/>
</dbReference>
<dbReference type="GO" id="GO:0051726">
    <property type="term" value="P:regulation of cell cycle"/>
    <property type="evidence" value="ECO:0007669"/>
    <property type="project" value="InterPro"/>
</dbReference>
<keyword evidence="6" id="KW-1185">Reference proteome</keyword>
<keyword evidence="5" id="KW-0675">Receptor</keyword>
<dbReference type="GO" id="GO:0004222">
    <property type="term" value="F:metalloendopeptidase activity"/>
    <property type="evidence" value="ECO:0007669"/>
    <property type="project" value="InterPro"/>
</dbReference>
<dbReference type="EMBL" id="UHFN01000007">
    <property type="protein sequence ID" value="SUN59921.1"/>
    <property type="molecule type" value="Genomic_DNA"/>
</dbReference>
<evidence type="ECO:0000313" key="6">
    <source>
        <dbReference type="Proteomes" id="UP000254924"/>
    </source>
</evidence>
<dbReference type="EC" id="3.4.24.13" evidence="5"/>
<feature type="domain" description="Peptidase M26 C-terminal" evidence="4">
    <location>
        <begin position="509"/>
        <end position="812"/>
    </location>
</feature>
<gene>
    <name evidence="5" type="primary">sspB</name>
    <name evidence="5" type="ORF">NCTC12224_00633</name>
</gene>
<evidence type="ECO:0000259" key="3">
    <source>
        <dbReference type="Pfam" id="PF04650"/>
    </source>
</evidence>
<dbReference type="GO" id="GO:0008270">
    <property type="term" value="F:zinc ion binding"/>
    <property type="evidence" value="ECO:0007669"/>
    <property type="project" value="InterPro"/>
</dbReference>
<dbReference type="Pfam" id="PF07580">
    <property type="entry name" value="Peptidase_M26_C"/>
    <property type="match status" value="1"/>
</dbReference>
<dbReference type="Pfam" id="PF04650">
    <property type="entry name" value="YSIRK_signal"/>
    <property type="match status" value="1"/>
</dbReference>
<dbReference type="InterPro" id="IPR005877">
    <property type="entry name" value="YSIRK_signal_dom"/>
</dbReference>
<protein>
    <submittedName>
        <fullName evidence="5">Agglutinin receptor</fullName>
        <ecNumber evidence="5">3.4.24.13</ecNumber>
    </submittedName>
</protein>
<proteinExistence type="predicted"/>
<dbReference type="NCBIfam" id="TIGR01168">
    <property type="entry name" value="YSIRK_signal"/>
    <property type="match status" value="1"/>
</dbReference>
<evidence type="ECO:0000256" key="2">
    <source>
        <dbReference type="SAM" id="MobiDB-lite"/>
    </source>
</evidence>
<reference evidence="5 6" key="1">
    <citation type="submission" date="2018-06" db="EMBL/GenBank/DDBJ databases">
        <authorList>
            <consortium name="Pathogen Informatics"/>
            <person name="Doyle S."/>
        </authorList>
    </citation>
    <scope>NUCLEOTIDE SEQUENCE [LARGE SCALE GENOMIC DNA]</scope>
    <source>
        <strain evidence="5 6">NCTC12224</strain>
    </source>
</reference>
<evidence type="ECO:0000256" key="1">
    <source>
        <dbReference type="ARBA" id="ARBA00022729"/>
    </source>
</evidence>